<dbReference type="InterPro" id="IPR040183">
    <property type="entry name" value="THUMPD1-like"/>
</dbReference>
<reference evidence="2 3" key="1">
    <citation type="submission" date="2024-04" db="EMBL/GenBank/DDBJ databases">
        <authorList>
            <consortium name="Genoscope - CEA"/>
            <person name="William W."/>
        </authorList>
    </citation>
    <scope>NUCLEOTIDE SEQUENCE [LARGE SCALE GENOMIC DNA]</scope>
</reference>
<dbReference type="AlphaFoldDB" id="A0AAV2H3C2"/>
<evidence type="ECO:0000313" key="3">
    <source>
        <dbReference type="Proteomes" id="UP001497497"/>
    </source>
</evidence>
<name>A0AAV2H3C2_LYMST</name>
<dbReference type="Proteomes" id="UP001497497">
    <property type="component" value="Unassembled WGS sequence"/>
</dbReference>
<evidence type="ECO:0000313" key="2">
    <source>
        <dbReference type="EMBL" id="CAL1527287.1"/>
    </source>
</evidence>
<sequence length="603" mass="68710">MSGPRRDHDDWKSQHSEILEIYAGPEDLMEVGSRGFLVTTLPGKEEFAVDDAIDLLRQASIKLYGGIKKPKNKKIDNNCGYVKIDFMDPKTVIILPTPEGENDEEPTEEDTKAKQEGQEEIKGKEPMETNESNPSEVVDDIQTNETSETKIASETEDNKIFAETSEGTAATGADENKTTDNQESNESDENKNTEEVKIKNVVTDESTKEKEDKKIQKAEIEAKNKEEEDRKIKEEDIPFMRSVHKFKAFRTEIRNVMFIKSNVPDPMEIAEAAMEILLEHRKVKGDAVNQLLPVLGVCDFNNLQLEIMTRRVLGPIFNPVEEPKSFGILLLDKLSEPGSETLTEIVRNTIWSINPLAWMSSPLTEPDALIRLELIGSKLVLSCLRKCMRYRHFSPTLLVDFGEGEPEDDDGTWITAQQRRQQEEWRTAREKLKEVERQKEEERRVLREKRKAEAEARKKVKSKEPEKKKQKERKSDEKKLDDKSSKESSEAKAEKHSATDEEGKETSPPLKKAKFESGDEQADDDKAETKNEEDKPTDTEVADESMASDELTKQEEVTEVNEENAEKKEEEEVQEEKEEGDKKAKPKGKRGGKSARGGRQRKK</sequence>
<feature type="region of interest" description="Disordered" evidence="1">
    <location>
        <begin position="434"/>
        <end position="603"/>
    </location>
</feature>
<feature type="region of interest" description="Disordered" evidence="1">
    <location>
        <begin position="95"/>
        <end position="214"/>
    </location>
</feature>
<feature type="compositionally biased region" description="Basic and acidic residues" evidence="1">
    <location>
        <begin position="188"/>
        <end position="198"/>
    </location>
</feature>
<feature type="compositionally biased region" description="Basic and acidic residues" evidence="1">
    <location>
        <begin position="147"/>
        <end position="160"/>
    </location>
</feature>
<feature type="compositionally biased region" description="Basic and acidic residues" evidence="1">
    <location>
        <begin position="434"/>
        <end position="505"/>
    </location>
</feature>
<dbReference type="GO" id="GO:0003723">
    <property type="term" value="F:RNA binding"/>
    <property type="evidence" value="ECO:0007669"/>
    <property type="project" value="InterPro"/>
</dbReference>
<feature type="compositionally biased region" description="Basic and acidic residues" evidence="1">
    <location>
        <begin position="527"/>
        <end position="538"/>
    </location>
</feature>
<feature type="compositionally biased region" description="Polar residues" evidence="1">
    <location>
        <begin position="129"/>
        <end position="146"/>
    </location>
</feature>
<proteinExistence type="predicted"/>
<protein>
    <submittedName>
        <fullName evidence="2">Uncharacterized protein</fullName>
    </submittedName>
</protein>
<accession>A0AAV2H3C2</accession>
<feature type="compositionally biased region" description="Basic and acidic residues" evidence="1">
    <location>
        <begin position="109"/>
        <end position="127"/>
    </location>
</feature>
<dbReference type="PANTHER" id="PTHR13452">
    <property type="entry name" value="THUMP DOMAIN CONTAINING PROTEIN 1-RELATED"/>
    <property type="match status" value="1"/>
</dbReference>
<evidence type="ECO:0000256" key="1">
    <source>
        <dbReference type="SAM" id="MobiDB-lite"/>
    </source>
</evidence>
<gene>
    <name evidence="2" type="ORF">GSLYS_00001464001</name>
</gene>
<comment type="caution">
    <text evidence="2">The sequence shown here is derived from an EMBL/GenBank/DDBJ whole genome shotgun (WGS) entry which is preliminary data.</text>
</comment>
<keyword evidence="3" id="KW-1185">Reference proteome</keyword>
<dbReference type="EMBL" id="CAXITT010000015">
    <property type="protein sequence ID" value="CAL1527287.1"/>
    <property type="molecule type" value="Genomic_DNA"/>
</dbReference>
<feature type="compositionally biased region" description="Basic and acidic residues" evidence="1">
    <location>
        <begin position="205"/>
        <end position="214"/>
    </location>
</feature>
<dbReference type="PANTHER" id="PTHR13452:SF10">
    <property type="entry name" value="THUMP DOMAIN-CONTAINING PROTEIN 1"/>
    <property type="match status" value="1"/>
</dbReference>
<feature type="compositionally biased region" description="Basic residues" evidence="1">
    <location>
        <begin position="584"/>
        <end position="603"/>
    </location>
</feature>
<feature type="compositionally biased region" description="Low complexity" evidence="1">
    <location>
        <begin position="162"/>
        <end position="173"/>
    </location>
</feature>
<organism evidence="2 3">
    <name type="scientific">Lymnaea stagnalis</name>
    <name type="common">Great pond snail</name>
    <name type="synonym">Helix stagnalis</name>
    <dbReference type="NCBI Taxonomy" id="6523"/>
    <lineage>
        <taxon>Eukaryota</taxon>
        <taxon>Metazoa</taxon>
        <taxon>Spiralia</taxon>
        <taxon>Lophotrochozoa</taxon>
        <taxon>Mollusca</taxon>
        <taxon>Gastropoda</taxon>
        <taxon>Heterobranchia</taxon>
        <taxon>Euthyneura</taxon>
        <taxon>Panpulmonata</taxon>
        <taxon>Hygrophila</taxon>
        <taxon>Lymnaeoidea</taxon>
        <taxon>Lymnaeidae</taxon>
        <taxon>Lymnaea</taxon>
    </lineage>
</organism>
<dbReference type="GO" id="GO:0006400">
    <property type="term" value="P:tRNA modification"/>
    <property type="evidence" value="ECO:0007669"/>
    <property type="project" value="InterPro"/>
</dbReference>